<evidence type="ECO:0000256" key="1">
    <source>
        <dbReference type="ARBA" id="ARBA00004141"/>
    </source>
</evidence>
<proteinExistence type="predicted"/>
<dbReference type="PANTHER" id="PTHR23508">
    <property type="entry name" value="CARBOXYLIC ACID TRANSPORTER PROTEIN HOMOLOG"/>
    <property type="match status" value="1"/>
</dbReference>
<dbReference type="SUPFAM" id="SSF103473">
    <property type="entry name" value="MFS general substrate transporter"/>
    <property type="match status" value="1"/>
</dbReference>
<evidence type="ECO:0000256" key="4">
    <source>
        <dbReference type="ARBA" id="ARBA00023136"/>
    </source>
</evidence>
<feature type="transmembrane region" description="Helical" evidence="5">
    <location>
        <begin position="414"/>
        <end position="437"/>
    </location>
</feature>
<dbReference type="Gene3D" id="1.20.1250.20">
    <property type="entry name" value="MFS general substrate transporter like domains"/>
    <property type="match status" value="2"/>
</dbReference>
<evidence type="ECO:0000256" key="2">
    <source>
        <dbReference type="ARBA" id="ARBA00022692"/>
    </source>
</evidence>
<feature type="transmembrane region" description="Helical" evidence="5">
    <location>
        <begin position="371"/>
        <end position="394"/>
    </location>
</feature>
<organism evidence="7 8">
    <name type="scientific">Planctomicrobium piriforme</name>
    <dbReference type="NCBI Taxonomy" id="1576369"/>
    <lineage>
        <taxon>Bacteria</taxon>
        <taxon>Pseudomonadati</taxon>
        <taxon>Planctomycetota</taxon>
        <taxon>Planctomycetia</taxon>
        <taxon>Planctomycetales</taxon>
        <taxon>Planctomycetaceae</taxon>
        <taxon>Planctomicrobium</taxon>
    </lineage>
</organism>
<dbReference type="PROSITE" id="PS50850">
    <property type="entry name" value="MFS"/>
    <property type="match status" value="1"/>
</dbReference>
<dbReference type="AlphaFoldDB" id="A0A1I3EZS9"/>
<feature type="transmembrane region" description="Helical" evidence="5">
    <location>
        <begin position="339"/>
        <end position="359"/>
    </location>
</feature>
<dbReference type="RefSeq" id="WP_092048840.1">
    <property type="nucleotide sequence ID" value="NZ_FOQD01000005.1"/>
</dbReference>
<feature type="domain" description="Major facilitator superfamily (MFS) profile" evidence="6">
    <location>
        <begin position="20"/>
        <end position="476"/>
    </location>
</feature>
<gene>
    <name evidence="7" type="ORF">SAMN05421753_10511</name>
</gene>
<dbReference type="STRING" id="1576369.SAMN05421753_10511"/>
<sequence>MTTPVDTRSPGRWTMIQTLVCITAAIGFAFDTYELLMLPLIAPAAIQELTGFAPGSPESLAWIKTLFFVPAFFGAFFGLLGGWLTDRLGRRRVLTGSILLYAIAAFVSGYSTSMNMLLICRCLVFVGVCVEFVAAVAWLAELFDDPVQRERVIGYTQAFASFGGLLVAFVNHELASHASSLPAIYLPEWASGIIGTLKNPDPVWRLTLMSGLFPAIPLIVVRPFLPESPKWAAKKQAGELKRPSLRELFTPALRRTTIVSTLLVGCGYGLAFGAIQQIPQIVRGLPDVEAKAATMTKREAGAFKQKVAASYSEFQEVGGLVGRFLLAFLAMRIASRRGLLSIFVVPALIVLPMFFLAMARGTNTLLFNIGNIEVTALSLGTFFAGMLVIAQFSFWGNYLPRVFPLHLRGTGESMAANIGGRLIGTSFAWITATLAAASWMPGKPGPSKIATVAAGVAAALCLTACLLTVFLPEPPPEEPNDPTTGAVA</sequence>
<accession>A0A1I3EZS9</accession>
<keyword evidence="8" id="KW-1185">Reference proteome</keyword>
<dbReference type="GO" id="GO:0046943">
    <property type="term" value="F:carboxylic acid transmembrane transporter activity"/>
    <property type="evidence" value="ECO:0007669"/>
    <property type="project" value="TreeGrafter"/>
</dbReference>
<evidence type="ECO:0000256" key="3">
    <source>
        <dbReference type="ARBA" id="ARBA00022989"/>
    </source>
</evidence>
<keyword evidence="2 5" id="KW-0812">Transmembrane</keyword>
<protein>
    <submittedName>
        <fullName evidence="7">Major Facilitator Superfamily protein</fullName>
    </submittedName>
</protein>
<feature type="transmembrane region" description="Helical" evidence="5">
    <location>
        <begin position="152"/>
        <end position="170"/>
    </location>
</feature>
<feature type="transmembrane region" description="Helical" evidence="5">
    <location>
        <begin position="61"/>
        <end position="81"/>
    </location>
</feature>
<dbReference type="Pfam" id="PF07690">
    <property type="entry name" value="MFS_1"/>
    <property type="match status" value="1"/>
</dbReference>
<dbReference type="InterPro" id="IPR020846">
    <property type="entry name" value="MFS_dom"/>
</dbReference>
<reference evidence="8" key="1">
    <citation type="submission" date="2016-10" db="EMBL/GenBank/DDBJ databases">
        <authorList>
            <person name="Varghese N."/>
            <person name="Submissions S."/>
        </authorList>
    </citation>
    <scope>NUCLEOTIDE SEQUENCE [LARGE SCALE GENOMIC DNA]</scope>
    <source>
        <strain evidence="8">DSM 26348</strain>
    </source>
</reference>
<keyword evidence="4 5" id="KW-0472">Membrane</keyword>
<evidence type="ECO:0000256" key="5">
    <source>
        <dbReference type="SAM" id="Phobius"/>
    </source>
</evidence>
<feature type="transmembrane region" description="Helical" evidence="5">
    <location>
        <begin position="449"/>
        <end position="471"/>
    </location>
</feature>
<dbReference type="PANTHER" id="PTHR23508:SF10">
    <property type="entry name" value="CARBOXYLIC ACID TRANSPORTER PROTEIN HOMOLOG"/>
    <property type="match status" value="1"/>
</dbReference>
<evidence type="ECO:0000313" key="7">
    <source>
        <dbReference type="EMBL" id="SFI04437.1"/>
    </source>
</evidence>
<name>A0A1I3EZS9_9PLAN</name>
<dbReference type="Proteomes" id="UP000199518">
    <property type="component" value="Unassembled WGS sequence"/>
</dbReference>
<dbReference type="EMBL" id="FOQD01000005">
    <property type="protein sequence ID" value="SFI04437.1"/>
    <property type="molecule type" value="Genomic_DNA"/>
</dbReference>
<dbReference type="InterPro" id="IPR036259">
    <property type="entry name" value="MFS_trans_sf"/>
</dbReference>
<dbReference type="OrthoDB" id="183263at2"/>
<keyword evidence="3 5" id="KW-1133">Transmembrane helix</keyword>
<feature type="transmembrane region" description="Helical" evidence="5">
    <location>
        <begin position="93"/>
        <end position="110"/>
    </location>
</feature>
<evidence type="ECO:0000259" key="6">
    <source>
        <dbReference type="PROSITE" id="PS50850"/>
    </source>
</evidence>
<feature type="transmembrane region" description="Helical" evidence="5">
    <location>
        <begin position="116"/>
        <end position="140"/>
    </location>
</feature>
<feature type="transmembrane region" description="Helical" evidence="5">
    <location>
        <begin position="206"/>
        <end position="225"/>
    </location>
</feature>
<dbReference type="GO" id="GO:0005886">
    <property type="term" value="C:plasma membrane"/>
    <property type="evidence" value="ECO:0007669"/>
    <property type="project" value="TreeGrafter"/>
</dbReference>
<evidence type="ECO:0000313" key="8">
    <source>
        <dbReference type="Proteomes" id="UP000199518"/>
    </source>
</evidence>
<comment type="subcellular location">
    <subcellularLocation>
        <location evidence="1">Membrane</location>
        <topology evidence="1">Multi-pass membrane protein</topology>
    </subcellularLocation>
</comment>
<dbReference type="InterPro" id="IPR011701">
    <property type="entry name" value="MFS"/>
</dbReference>